<feature type="domain" description="C2H2-type" evidence="13">
    <location>
        <begin position="144"/>
        <end position="171"/>
    </location>
</feature>
<evidence type="ECO:0000256" key="2">
    <source>
        <dbReference type="ARBA" id="ARBA00006991"/>
    </source>
</evidence>
<keyword evidence="4" id="KW-0677">Repeat</keyword>
<dbReference type="Pfam" id="PF00096">
    <property type="entry name" value="zf-C2H2"/>
    <property type="match status" value="2"/>
</dbReference>
<dbReference type="Proteomes" id="UP000549394">
    <property type="component" value="Unassembled WGS sequence"/>
</dbReference>
<organism evidence="14 15">
    <name type="scientific">Dimorphilus gyrociliatus</name>
    <dbReference type="NCBI Taxonomy" id="2664684"/>
    <lineage>
        <taxon>Eukaryota</taxon>
        <taxon>Metazoa</taxon>
        <taxon>Spiralia</taxon>
        <taxon>Lophotrochozoa</taxon>
        <taxon>Annelida</taxon>
        <taxon>Polychaeta</taxon>
        <taxon>Polychaeta incertae sedis</taxon>
        <taxon>Dinophilidae</taxon>
        <taxon>Dimorphilus</taxon>
    </lineage>
</organism>
<accession>A0A7I8VU14</accession>
<dbReference type="PANTHER" id="PTHR24379:SF121">
    <property type="entry name" value="C2H2-TYPE DOMAIN-CONTAINING PROTEIN"/>
    <property type="match status" value="1"/>
</dbReference>
<dbReference type="OrthoDB" id="3561125at2759"/>
<dbReference type="InterPro" id="IPR036236">
    <property type="entry name" value="Znf_C2H2_sf"/>
</dbReference>
<feature type="region of interest" description="Disordered" evidence="12">
    <location>
        <begin position="1"/>
        <end position="24"/>
    </location>
</feature>
<proteinExistence type="inferred from homology"/>
<name>A0A7I8VU14_9ANNE</name>
<comment type="similarity">
    <text evidence="2">Belongs to the krueppel C2H2-type zinc-finger protein family.</text>
</comment>
<dbReference type="SMART" id="SM00355">
    <property type="entry name" value="ZnF_C2H2"/>
    <property type="match status" value="4"/>
</dbReference>
<evidence type="ECO:0000256" key="11">
    <source>
        <dbReference type="PROSITE-ProRule" id="PRU00042"/>
    </source>
</evidence>
<keyword evidence="5 11" id="KW-0863">Zinc-finger</keyword>
<dbReference type="Pfam" id="PF13909">
    <property type="entry name" value="zf-H2C2_5"/>
    <property type="match status" value="1"/>
</dbReference>
<evidence type="ECO:0000256" key="8">
    <source>
        <dbReference type="ARBA" id="ARBA00023125"/>
    </source>
</evidence>
<feature type="compositionally biased region" description="Acidic residues" evidence="12">
    <location>
        <begin position="212"/>
        <end position="244"/>
    </location>
</feature>
<evidence type="ECO:0000259" key="13">
    <source>
        <dbReference type="PROSITE" id="PS50157"/>
    </source>
</evidence>
<dbReference type="PANTHER" id="PTHR24379">
    <property type="entry name" value="KRAB AND ZINC FINGER DOMAIN-CONTAINING"/>
    <property type="match status" value="1"/>
</dbReference>
<feature type="region of interest" description="Disordered" evidence="12">
    <location>
        <begin position="188"/>
        <end position="244"/>
    </location>
</feature>
<dbReference type="GO" id="GO:0003677">
    <property type="term" value="F:DNA binding"/>
    <property type="evidence" value="ECO:0007669"/>
    <property type="project" value="UniProtKB-KW"/>
</dbReference>
<dbReference type="PROSITE" id="PS50157">
    <property type="entry name" value="ZINC_FINGER_C2H2_2"/>
    <property type="match status" value="2"/>
</dbReference>
<evidence type="ECO:0000256" key="7">
    <source>
        <dbReference type="ARBA" id="ARBA00023015"/>
    </source>
</evidence>
<dbReference type="InterPro" id="IPR013087">
    <property type="entry name" value="Znf_C2H2_type"/>
</dbReference>
<evidence type="ECO:0000256" key="12">
    <source>
        <dbReference type="SAM" id="MobiDB-lite"/>
    </source>
</evidence>
<keyword evidence="7" id="KW-0805">Transcription regulation</keyword>
<dbReference type="FunFam" id="3.30.160.60:FF:001156">
    <property type="entry name" value="Zinc finger protein 407"/>
    <property type="match status" value="1"/>
</dbReference>
<evidence type="ECO:0000313" key="14">
    <source>
        <dbReference type="EMBL" id="CAD5119429.1"/>
    </source>
</evidence>
<keyword evidence="15" id="KW-1185">Reference proteome</keyword>
<evidence type="ECO:0000256" key="3">
    <source>
        <dbReference type="ARBA" id="ARBA00022723"/>
    </source>
</evidence>
<gene>
    <name evidence="14" type="ORF">DGYR_LOCUS7676</name>
</gene>
<evidence type="ECO:0000313" key="15">
    <source>
        <dbReference type="Proteomes" id="UP000549394"/>
    </source>
</evidence>
<feature type="compositionally biased region" description="Basic and acidic residues" evidence="12">
    <location>
        <begin position="198"/>
        <end position="211"/>
    </location>
</feature>
<reference evidence="14 15" key="1">
    <citation type="submission" date="2020-08" db="EMBL/GenBank/DDBJ databases">
        <authorList>
            <person name="Hejnol A."/>
        </authorList>
    </citation>
    <scope>NUCLEOTIDE SEQUENCE [LARGE SCALE GENOMIC DNA]</scope>
</reference>
<evidence type="ECO:0000256" key="10">
    <source>
        <dbReference type="ARBA" id="ARBA00023242"/>
    </source>
</evidence>
<evidence type="ECO:0000256" key="6">
    <source>
        <dbReference type="ARBA" id="ARBA00022833"/>
    </source>
</evidence>
<evidence type="ECO:0000256" key="4">
    <source>
        <dbReference type="ARBA" id="ARBA00022737"/>
    </source>
</evidence>
<keyword evidence="10" id="KW-0539">Nucleus</keyword>
<keyword evidence="3" id="KW-0479">Metal-binding</keyword>
<protein>
    <submittedName>
        <fullName evidence="14">DgyrCDS8041</fullName>
    </submittedName>
</protein>
<keyword evidence="9" id="KW-0804">Transcription</keyword>
<feature type="domain" description="C2H2-type" evidence="13">
    <location>
        <begin position="172"/>
        <end position="199"/>
    </location>
</feature>
<evidence type="ECO:0000256" key="1">
    <source>
        <dbReference type="ARBA" id="ARBA00004123"/>
    </source>
</evidence>
<keyword evidence="8" id="KW-0238">DNA-binding</keyword>
<keyword evidence="6" id="KW-0862">Zinc</keyword>
<dbReference type="Gene3D" id="3.30.160.60">
    <property type="entry name" value="Classic Zinc Finger"/>
    <property type="match status" value="3"/>
</dbReference>
<evidence type="ECO:0000256" key="5">
    <source>
        <dbReference type="ARBA" id="ARBA00022771"/>
    </source>
</evidence>
<dbReference type="GO" id="GO:0005634">
    <property type="term" value="C:nucleus"/>
    <property type="evidence" value="ECO:0007669"/>
    <property type="project" value="UniProtKB-SubCell"/>
</dbReference>
<dbReference type="GO" id="GO:0008270">
    <property type="term" value="F:zinc ion binding"/>
    <property type="evidence" value="ECO:0007669"/>
    <property type="project" value="UniProtKB-KW"/>
</dbReference>
<comment type="caution">
    <text evidence="14">The sequence shown here is derived from an EMBL/GenBank/DDBJ whole genome shotgun (WGS) entry which is preliminary data.</text>
</comment>
<dbReference type="AlphaFoldDB" id="A0A7I8VU14"/>
<sequence length="244" mass="28262">MSRVVADISRTHRMDSASSGQGHYLSSENPRVLNQFVASAPSTAMCLSLNFRWPLVLPHFRPPYLPPTPMPHLTSPFFPVFNAHSKKLYNCQLCRYVTDRKNNLKRHVSTMHQSCDKLLECCNVSFKNKAALRDHVLIFHSNGYMCRFCGRNFCRKALLKRHLAVHSGKKDFTCTQCDYATSHKSNLERHKKVHERHSHKEEIQEVKKEESSEAEEEEEEEDEIDEEDEEEDEEGEPECIIDVG</sequence>
<evidence type="ECO:0000256" key="9">
    <source>
        <dbReference type="ARBA" id="ARBA00023163"/>
    </source>
</evidence>
<dbReference type="EMBL" id="CAJFCJ010000010">
    <property type="protein sequence ID" value="CAD5119429.1"/>
    <property type="molecule type" value="Genomic_DNA"/>
</dbReference>
<dbReference type="SUPFAM" id="SSF57667">
    <property type="entry name" value="beta-beta-alpha zinc fingers"/>
    <property type="match status" value="1"/>
</dbReference>
<comment type="subcellular location">
    <subcellularLocation>
        <location evidence="1">Nucleus</location>
    </subcellularLocation>
</comment>
<dbReference type="PROSITE" id="PS00028">
    <property type="entry name" value="ZINC_FINGER_C2H2_1"/>
    <property type="match status" value="1"/>
</dbReference>